<dbReference type="RefSeq" id="WP_230067129.1">
    <property type="nucleotide sequence ID" value="NZ_BAABLL010000003.1"/>
</dbReference>
<dbReference type="GO" id="GO:0016301">
    <property type="term" value="F:kinase activity"/>
    <property type="evidence" value="ECO:0007669"/>
    <property type="project" value="UniProtKB-KW"/>
</dbReference>
<keyword evidence="2" id="KW-0812">Transmembrane</keyword>
<name>A0ABV8QY41_9MICC</name>
<evidence type="ECO:0000256" key="2">
    <source>
        <dbReference type="SAM" id="Phobius"/>
    </source>
</evidence>
<keyword evidence="5" id="KW-1185">Reference proteome</keyword>
<comment type="caution">
    <text evidence="4">The sequence shown here is derived from an EMBL/GenBank/DDBJ whole genome shotgun (WGS) entry which is preliminary data.</text>
</comment>
<evidence type="ECO:0000313" key="4">
    <source>
        <dbReference type="EMBL" id="MFC4265096.1"/>
    </source>
</evidence>
<keyword evidence="2" id="KW-0472">Membrane</keyword>
<dbReference type="CDD" id="cd05121">
    <property type="entry name" value="ABC1_ADCK3-like"/>
    <property type="match status" value="1"/>
</dbReference>
<dbReference type="Proteomes" id="UP001595773">
    <property type="component" value="Unassembled WGS sequence"/>
</dbReference>
<feature type="domain" description="ABC1 atypical kinase-like" evidence="3">
    <location>
        <begin position="103"/>
        <end position="361"/>
    </location>
</feature>
<feature type="transmembrane region" description="Helical" evidence="2">
    <location>
        <begin position="546"/>
        <end position="566"/>
    </location>
</feature>
<dbReference type="PANTHER" id="PTHR10566:SF113">
    <property type="entry name" value="PROTEIN ACTIVITY OF BC1 COMPLEX KINASE 7, CHLOROPLASTIC"/>
    <property type="match status" value="1"/>
</dbReference>
<dbReference type="SUPFAM" id="SSF56112">
    <property type="entry name" value="Protein kinase-like (PK-like)"/>
    <property type="match status" value="1"/>
</dbReference>
<dbReference type="Pfam" id="PF03109">
    <property type="entry name" value="ABC1"/>
    <property type="match status" value="1"/>
</dbReference>
<dbReference type="InterPro" id="IPR011009">
    <property type="entry name" value="Kinase-like_dom_sf"/>
</dbReference>
<evidence type="ECO:0000313" key="5">
    <source>
        <dbReference type="Proteomes" id="UP001595773"/>
    </source>
</evidence>
<protein>
    <submittedName>
        <fullName evidence="4">ABC1 kinase family protein</fullName>
    </submittedName>
</protein>
<keyword evidence="2" id="KW-1133">Transmembrane helix</keyword>
<proteinExistence type="inferred from homology"/>
<keyword evidence="4" id="KW-0418">Kinase</keyword>
<keyword evidence="4" id="KW-0808">Transferase</keyword>
<reference evidence="5" key="1">
    <citation type="journal article" date="2019" name="Int. J. Syst. Evol. Microbiol.">
        <title>The Global Catalogue of Microorganisms (GCM) 10K type strain sequencing project: providing services to taxonomists for standard genome sequencing and annotation.</title>
        <authorList>
            <consortium name="The Broad Institute Genomics Platform"/>
            <consortium name="The Broad Institute Genome Sequencing Center for Infectious Disease"/>
            <person name="Wu L."/>
            <person name="Ma J."/>
        </authorList>
    </citation>
    <scope>NUCLEOTIDE SEQUENCE [LARGE SCALE GENOMIC DNA]</scope>
    <source>
        <strain evidence="5">CGMCC 1.10698</strain>
    </source>
</reference>
<comment type="similarity">
    <text evidence="1">Belongs to the protein kinase superfamily. ADCK protein kinase family.</text>
</comment>
<sequence length="569" mass="62494">MTSVQRGRADSRPGGADTRARYRRILRFAAWYLAVTWWFELFLPRIWLGKISQRSRPKRMRRFAQRFHVLAVDLGGLMIKVGQFMSSRLDVLPPEITAELEGLQDEVPAVPFPAIRALAEAELGAPLTRVFASVDETAIAAASLGQAHRAQLLPQDAADTGLQSVVLKVQRPGIDAIVDVDLAALRKVGGWLRRIRVVSDRADVPALIEEFALTSLEEIDYLHEAANAERFADDFANDARVSVPGVVWERCTRRVLTLEDVTAIKITDAKALLAAGIDPVQVAPVFASVMFEQLFTNGFFHADPHPGNIFITPVNDAGAEHPWKLTFIDFGMMGEVVPTTRSGLRKLLIAAASRDGKGLVEAIRGMGVLVPSADTAELERAMTELFARFGGMGFSQLRDVDPREFADFGVEFGEVVRSLPFQLPENFLLIIRAMSLTSGVCSSLDPEFNLWDSVEPFAAVLLRDERGNIIRDVSKSALETAGMLGRLPRRVDGLLTRLDEGSLAVSSPRLERTVAQLNRMAQRLTSAVIFGVVLVAGAMVRSNDLVLGNVLMIASVIPLLNGLWVGRRR</sequence>
<dbReference type="InterPro" id="IPR050154">
    <property type="entry name" value="UbiB_kinase"/>
</dbReference>
<dbReference type="InterPro" id="IPR004147">
    <property type="entry name" value="ABC1_dom"/>
</dbReference>
<accession>A0ABV8QY41</accession>
<feature type="transmembrane region" description="Helical" evidence="2">
    <location>
        <begin position="29"/>
        <end position="48"/>
    </location>
</feature>
<gene>
    <name evidence="4" type="ORF">ACFOW9_05740</name>
</gene>
<dbReference type="PANTHER" id="PTHR10566">
    <property type="entry name" value="CHAPERONE-ACTIVITY OF BC1 COMPLEX CABC1 -RELATED"/>
    <property type="match status" value="1"/>
</dbReference>
<organism evidence="4 5">
    <name type="scientific">Arthrobacter cryoconiti</name>
    <dbReference type="NCBI Taxonomy" id="748907"/>
    <lineage>
        <taxon>Bacteria</taxon>
        <taxon>Bacillati</taxon>
        <taxon>Actinomycetota</taxon>
        <taxon>Actinomycetes</taxon>
        <taxon>Micrococcales</taxon>
        <taxon>Micrococcaceae</taxon>
        <taxon>Arthrobacter</taxon>
    </lineage>
</organism>
<evidence type="ECO:0000256" key="1">
    <source>
        <dbReference type="ARBA" id="ARBA00009670"/>
    </source>
</evidence>
<evidence type="ECO:0000259" key="3">
    <source>
        <dbReference type="Pfam" id="PF03109"/>
    </source>
</evidence>
<dbReference type="EMBL" id="JBHSCQ010000006">
    <property type="protein sequence ID" value="MFC4265096.1"/>
    <property type="molecule type" value="Genomic_DNA"/>
</dbReference>